<dbReference type="GO" id="GO:0016020">
    <property type="term" value="C:membrane"/>
    <property type="evidence" value="ECO:0007669"/>
    <property type="project" value="UniProtKB-SubCell"/>
</dbReference>
<dbReference type="Pfam" id="PF00090">
    <property type="entry name" value="TSP_1"/>
    <property type="match status" value="6"/>
</dbReference>
<dbReference type="FunFam" id="2.20.100.10:FF:000080">
    <property type="entry name" value="SCO-spondin"/>
    <property type="match status" value="1"/>
</dbReference>
<evidence type="ECO:0000256" key="6">
    <source>
        <dbReference type="ARBA" id="ARBA00023157"/>
    </source>
</evidence>
<dbReference type="PANTHER" id="PTHR24543">
    <property type="entry name" value="MULTICOPPER OXIDASE-RELATED"/>
    <property type="match status" value="1"/>
</dbReference>
<evidence type="ECO:0000256" key="4">
    <source>
        <dbReference type="ARBA" id="ARBA00022989"/>
    </source>
</evidence>
<keyword evidence="2" id="KW-0812">Transmembrane</keyword>
<dbReference type="FunFam" id="2.20.100.10:FF:000007">
    <property type="entry name" value="Thrombospondin 1"/>
    <property type="match status" value="2"/>
</dbReference>
<comment type="caution">
    <text evidence="8">The sequence shown here is derived from an EMBL/GenBank/DDBJ whole genome shotgun (WGS) entry which is preliminary data.</text>
</comment>
<dbReference type="CDD" id="cd00057">
    <property type="entry name" value="FA58C"/>
    <property type="match status" value="3"/>
</dbReference>
<accession>A0AAU9VWP0</accession>
<dbReference type="PRINTS" id="PR01705">
    <property type="entry name" value="TSP1REPEAT"/>
</dbReference>
<evidence type="ECO:0000256" key="3">
    <source>
        <dbReference type="ARBA" id="ARBA00022737"/>
    </source>
</evidence>
<feature type="domain" description="F5/8 type C" evidence="7">
    <location>
        <begin position="77"/>
        <end position="223"/>
    </location>
</feature>
<protein>
    <recommendedName>
        <fullName evidence="7">F5/8 type C domain-containing protein</fullName>
    </recommendedName>
</protein>
<dbReference type="InterPro" id="IPR000884">
    <property type="entry name" value="TSP1_rpt"/>
</dbReference>
<feature type="domain" description="F5/8 type C" evidence="7">
    <location>
        <begin position="380"/>
        <end position="533"/>
    </location>
</feature>
<dbReference type="PROSITE" id="PS50092">
    <property type="entry name" value="TSP1"/>
    <property type="match status" value="6"/>
</dbReference>
<evidence type="ECO:0000256" key="2">
    <source>
        <dbReference type="ARBA" id="ARBA00022692"/>
    </source>
</evidence>
<reference evidence="8 9" key="1">
    <citation type="submission" date="2022-05" db="EMBL/GenBank/DDBJ databases">
        <authorList>
            <consortium name="Genoscope - CEA"/>
            <person name="William W."/>
        </authorList>
    </citation>
    <scope>NUCLEOTIDE SEQUENCE [LARGE SCALE GENOMIC DNA]</scope>
</reference>
<evidence type="ECO:0000259" key="7">
    <source>
        <dbReference type="PROSITE" id="PS50022"/>
    </source>
</evidence>
<dbReference type="SUPFAM" id="SSF49785">
    <property type="entry name" value="Galactose-binding domain-like"/>
    <property type="match status" value="4"/>
</dbReference>
<dbReference type="Proteomes" id="UP001159428">
    <property type="component" value="Unassembled WGS sequence"/>
</dbReference>
<gene>
    <name evidence="8" type="ORF">PMEA_00025526</name>
</gene>
<evidence type="ECO:0000256" key="5">
    <source>
        <dbReference type="ARBA" id="ARBA00023136"/>
    </source>
</evidence>
<evidence type="ECO:0000313" key="9">
    <source>
        <dbReference type="Proteomes" id="UP001159428"/>
    </source>
</evidence>
<dbReference type="Pfam" id="PF00754">
    <property type="entry name" value="F5_F8_type_C"/>
    <property type="match status" value="3"/>
</dbReference>
<feature type="domain" description="F5/8 type C" evidence="7">
    <location>
        <begin position="229"/>
        <end position="374"/>
    </location>
</feature>
<dbReference type="FunFam" id="2.60.120.260:FF:000016">
    <property type="entry name" value="Contactin-associated protein-like 4 isoform 1"/>
    <property type="match status" value="3"/>
</dbReference>
<evidence type="ECO:0000256" key="1">
    <source>
        <dbReference type="ARBA" id="ARBA00004167"/>
    </source>
</evidence>
<dbReference type="PROSITE" id="PS01286">
    <property type="entry name" value="FA58C_2"/>
    <property type="match status" value="4"/>
</dbReference>
<dbReference type="FunFam" id="2.20.100.10:FF:000001">
    <property type="entry name" value="semaphorin-5A isoform X1"/>
    <property type="match status" value="2"/>
</dbReference>
<dbReference type="PROSITE" id="PS01285">
    <property type="entry name" value="FA58C_1"/>
    <property type="match status" value="1"/>
</dbReference>
<keyword evidence="3" id="KW-0677">Repeat</keyword>
<dbReference type="Gene3D" id="2.20.100.10">
    <property type="entry name" value="Thrombospondin type-1 (TSP1) repeat"/>
    <property type="match status" value="6"/>
</dbReference>
<dbReference type="SUPFAM" id="SSF82895">
    <property type="entry name" value="TSP-1 type 1 repeat"/>
    <property type="match status" value="6"/>
</dbReference>
<keyword evidence="6" id="KW-1015">Disulfide bond</keyword>
<keyword evidence="4" id="KW-1133">Transmembrane helix</keyword>
<dbReference type="Gene3D" id="2.60.120.260">
    <property type="entry name" value="Galactose-binding domain-like"/>
    <property type="match status" value="4"/>
</dbReference>
<comment type="subcellular location">
    <subcellularLocation>
        <location evidence="1">Membrane</location>
        <topology evidence="1">Single-pass membrane protein</topology>
    </subcellularLocation>
</comment>
<dbReference type="InterPro" id="IPR036383">
    <property type="entry name" value="TSP1_rpt_sf"/>
</dbReference>
<feature type="domain" description="F5/8 type C" evidence="7">
    <location>
        <begin position="1"/>
        <end position="59"/>
    </location>
</feature>
<dbReference type="PROSITE" id="PS50022">
    <property type="entry name" value="FA58C_3"/>
    <property type="match status" value="4"/>
</dbReference>
<sequence>MLRKSLIIILQYILIYYGNNDQNGVVVNTFITPIEARFVRLYPYAWHVHISLRMELYGCSLKPGLPSEKMITFPSECATPLGMEKKVIPDYAITASTEYGSAYGASNARLHLTKAGHGTTGAWSARSDDKSPWVQVDFGKIKRVTKIASQGRSDYAQWVTKYRVSYSTFGKTFTLQDRVYQANSDQNSVVVNSLVKPIEARFVRIKPEGWSNHCSMRFEVYGCDVSEECVTPLGLTSKKLPNSAITASSEWNGNRGASTGRLYYVSTDRRNGGWSAQVSNKRQWLEADLGETTTVTMVATQGRYDYDQWVKSFKVAYSKYGSHFEFQDKVYDGNADRNSVIVNKLIQPIKARFVRLYPESWSGHISMRMELYGCEISSGCSSPLGMEDKSILDSAITASSEWDINHGANNARIYHMAGGSRKGAWSARRSDKEPWIQINLGKIVEVTKVGSQGRQEAAQWVTKYKVSYSTDGHHFTSQNQVKLKLRFQEYIGNKDQNTLVINDLIQSIKAQYVRILPQEWFQVASMRVELYGCVSSDCELTVYFFFCEEPVDGGYSAWGPYGECSKQCGGGEQTRRRTCTNPPPAHGGRNCAGLGPDFSTRECNTQNCPIDGGFSNWLEWSDCSATCGGGSRERSRKCDNPVPQYQGKNCAGLSLETQACNEEECPTNGGYSAWEPYGECTKTCGGGKQYRERTCTNPPPSAGGKDCDGLGPSKTSRECNNQDCPVNGGYTTWSKWSECSAKCGGGTRSRSRECTNPTPQYGGKDCSDLGPKTQEEDCNKDGCAVNGGYGPWGSWGECSITCGKESGGIRRRVKLCDNPAPENGGKDCSGLGPDSETKPCVPLLKKCPVDGGWGEFGAWSKCSVTCGGGEQIRERKCNNPKPEAKGKECEGDRQETKECNTDECGPEWRPVGCFMNSVRALGQILERVGSKSSISARYAACTSAADNDGVTLFGMDDRRCWTGEKAESTFTKYGTSDQYSDAKKVSLSGGLSESGTMFVYEKDASGEWNKKGCYINKGPILALPDSFDDNVENYQGKENILEACTKKAKDSGYTVFGVDDKNCWADNSGKNEYDVYGESSECRKGSGSEIDGDMFVYRFE</sequence>
<dbReference type="SMART" id="SM00231">
    <property type="entry name" value="FA58C"/>
    <property type="match status" value="3"/>
</dbReference>
<dbReference type="SMART" id="SM00209">
    <property type="entry name" value="TSP1"/>
    <property type="match status" value="6"/>
</dbReference>
<evidence type="ECO:0000313" key="8">
    <source>
        <dbReference type="EMBL" id="CAH3039933.1"/>
    </source>
</evidence>
<dbReference type="AlphaFoldDB" id="A0AAU9VWP0"/>
<dbReference type="PANTHER" id="PTHR24543:SF325">
    <property type="entry name" value="F5_8 TYPE C DOMAIN-CONTAINING PROTEIN"/>
    <property type="match status" value="1"/>
</dbReference>
<proteinExistence type="predicted"/>
<keyword evidence="5" id="KW-0472">Membrane</keyword>
<dbReference type="EMBL" id="CALNXJ010000005">
    <property type="protein sequence ID" value="CAH3039933.1"/>
    <property type="molecule type" value="Genomic_DNA"/>
</dbReference>
<organism evidence="8 9">
    <name type="scientific">Pocillopora meandrina</name>
    <dbReference type="NCBI Taxonomy" id="46732"/>
    <lineage>
        <taxon>Eukaryota</taxon>
        <taxon>Metazoa</taxon>
        <taxon>Cnidaria</taxon>
        <taxon>Anthozoa</taxon>
        <taxon>Hexacorallia</taxon>
        <taxon>Scleractinia</taxon>
        <taxon>Astrocoeniina</taxon>
        <taxon>Pocilloporidae</taxon>
        <taxon>Pocillopora</taxon>
    </lineage>
</organism>
<dbReference type="InterPro" id="IPR008979">
    <property type="entry name" value="Galactose-bd-like_sf"/>
</dbReference>
<dbReference type="InterPro" id="IPR000421">
    <property type="entry name" value="FA58C"/>
</dbReference>
<name>A0AAU9VWP0_9CNID</name>
<keyword evidence="9" id="KW-1185">Reference proteome</keyword>